<keyword evidence="7" id="KW-0472">Membrane</keyword>
<dbReference type="EC" id="1.18.1.2" evidence="6"/>
<evidence type="ECO:0000313" key="10">
    <source>
        <dbReference type="Proteomes" id="UP001059773"/>
    </source>
</evidence>
<dbReference type="PRINTS" id="PR00469">
    <property type="entry name" value="PNDRDTASEII"/>
</dbReference>
<organism evidence="9 10">
    <name type="scientific">Oceanobacillus jeddahense</name>
    <dbReference type="NCBI Taxonomy" id="1462527"/>
    <lineage>
        <taxon>Bacteria</taxon>
        <taxon>Bacillati</taxon>
        <taxon>Bacillota</taxon>
        <taxon>Bacilli</taxon>
        <taxon>Bacillales</taxon>
        <taxon>Bacillaceae</taxon>
        <taxon>Oceanobacillus</taxon>
    </lineage>
</organism>
<feature type="binding site" evidence="6">
    <location>
        <position position="50"/>
    </location>
    <ligand>
        <name>FAD</name>
        <dbReference type="ChEBI" id="CHEBI:57692"/>
    </ligand>
</feature>
<keyword evidence="4 6" id="KW-0521">NADP</keyword>
<dbReference type="SUPFAM" id="SSF51905">
    <property type="entry name" value="FAD/NAD(P)-binding domain"/>
    <property type="match status" value="1"/>
</dbReference>
<evidence type="ECO:0000256" key="6">
    <source>
        <dbReference type="HAMAP-Rule" id="MF_01685"/>
    </source>
</evidence>
<dbReference type="InterPro" id="IPR022890">
    <property type="entry name" value="Fd--NADP_Rdtase_type_2"/>
</dbReference>
<sequence length="338" mass="37554">MIMNKEIYDVTIIGGGPAGLFAAFYSGMREMKTKIIEYLPYLGGKVPYFYPEKVIRDIGGIVQATGEEVTEQLVEQALTFDPTVVLGEQVVDMQRMEDGNFQLVSNNGSVHYSKTVMIATGFGTLHSVKLDHPEAVYYEEKSLHYTVRKLADYYDKDVLISGGGNSAVDWALELENIAKSVTLVHRRNEFKGLESSVTRLKNSRVNIMTPYEIKTLHGTDGQVEKVTLGHLENEGEEKELQIDRLVVNHGFQINLEPITTWGLEMIDGMITVDSSMQTSVEGVFAIGDIAHYQDKLGLIAGAFNEGPIAVNHAKKIADPEDPVKHLFSTNFAAFTEEE</sequence>
<dbReference type="Pfam" id="PF07992">
    <property type="entry name" value="Pyr_redox_2"/>
    <property type="match status" value="1"/>
</dbReference>
<feature type="binding site" evidence="6">
    <location>
        <position position="329"/>
    </location>
    <ligand>
        <name>FAD</name>
        <dbReference type="ChEBI" id="CHEBI:57692"/>
    </ligand>
</feature>
<feature type="binding site" evidence="6">
    <location>
        <position position="125"/>
    </location>
    <ligand>
        <name>FAD</name>
        <dbReference type="ChEBI" id="CHEBI:57692"/>
    </ligand>
</feature>
<keyword evidence="7" id="KW-1133">Transmembrane helix</keyword>
<protein>
    <recommendedName>
        <fullName evidence="6">Ferredoxin--NADP reductase</fullName>
        <shortName evidence="6">FNR</shortName>
        <shortName evidence="6">Fd-NADP(+) reductase</shortName>
        <ecNumber evidence="6">1.18.1.2</ecNumber>
    </recommendedName>
</protein>
<dbReference type="PRINTS" id="PR00368">
    <property type="entry name" value="FADPNR"/>
</dbReference>
<reference evidence="9" key="1">
    <citation type="submission" date="2022-07" db="EMBL/GenBank/DDBJ databases">
        <title>FELIX.</title>
        <authorList>
            <person name="Wan K.H."/>
            <person name="Park S."/>
            <person name="Lawrence Q."/>
            <person name="Eichenberger J.P."/>
            <person name="Booth B.W."/>
            <person name="Piaggio A.J."/>
            <person name="Chandler J.C."/>
            <person name="Franklin A.B."/>
            <person name="Celniker S.E."/>
        </authorList>
    </citation>
    <scope>NUCLEOTIDE SEQUENCE</scope>
    <source>
        <strain evidence="9">QA-1986 374</strain>
    </source>
</reference>
<comment type="cofactor">
    <cofactor evidence="6">
        <name>FAD</name>
        <dbReference type="ChEBI" id="CHEBI:57692"/>
    </cofactor>
    <text evidence="6">Binds 1 FAD per subunit.</text>
</comment>
<evidence type="ECO:0000259" key="8">
    <source>
        <dbReference type="Pfam" id="PF07992"/>
    </source>
</evidence>
<dbReference type="InterPro" id="IPR023753">
    <property type="entry name" value="FAD/NAD-binding_dom"/>
</dbReference>
<dbReference type="InterPro" id="IPR050097">
    <property type="entry name" value="Ferredoxin-NADP_redctase_2"/>
</dbReference>
<keyword evidence="10" id="KW-1185">Reference proteome</keyword>
<name>A0ABY5JYS9_9BACI</name>
<comment type="catalytic activity">
    <reaction evidence="6">
        <text>2 reduced [2Fe-2S]-[ferredoxin] + NADP(+) + H(+) = 2 oxidized [2Fe-2S]-[ferredoxin] + NADPH</text>
        <dbReference type="Rhea" id="RHEA:20125"/>
        <dbReference type="Rhea" id="RHEA-COMP:10000"/>
        <dbReference type="Rhea" id="RHEA-COMP:10001"/>
        <dbReference type="ChEBI" id="CHEBI:15378"/>
        <dbReference type="ChEBI" id="CHEBI:33737"/>
        <dbReference type="ChEBI" id="CHEBI:33738"/>
        <dbReference type="ChEBI" id="CHEBI:57783"/>
        <dbReference type="ChEBI" id="CHEBI:58349"/>
        <dbReference type="EC" id="1.18.1.2"/>
    </reaction>
</comment>
<feature type="transmembrane region" description="Helical" evidence="7">
    <location>
        <begin position="7"/>
        <end position="28"/>
    </location>
</feature>
<feature type="domain" description="FAD/NAD(P)-binding" evidence="8">
    <location>
        <begin position="8"/>
        <end position="306"/>
    </location>
</feature>
<comment type="subunit">
    <text evidence="1 6">Homodimer.</text>
</comment>
<feature type="binding site" evidence="6">
    <location>
        <position position="288"/>
    </location>
    <ligand>
        <name>FAD</name>
        <dbReference type="ChEBI" id="CHEBI:57692"/>
    </ligand>
</feature>
<keyword evidence="5 6" id="KW-0560">Oxidoreductase</keyword>
<keyword evidence="3 6" id="KW-0274">FAD</keyword>
<dbReference type="Gene3D" id="3.50.50.60">
    <property type="entry name" value="FAD/NAD(P)-binding domain"/>
    <property type="match status" value="2"/>
</dbReference>
<dbReference type="PANTHER" id="PTHR48105">
    <property type="entry name" value="THIOREDOXIN REDUCTASE 1-RELATED-RELATED"/>
    <property type="match status" value="1"/>
</dbReference>
<accession>A0ABY5JYS9</accession>
<comment type="similarity">
    <text evidence="6">Belongs to the ferredoxin--NADP reductase type 2 family.</text>
</comment>
<feature type="binding site" evidence="6">
    <location>
        <position position="45"/>
    </location>
    <ligand>
        <name>FAD</name>
        <dbReference type="ChEBI" id="CHEBI:57692"/>
    </ligand>
</feature>
<evidence type="ECO:0000256" key="7">
    <source>
        <dbReference type="SAM" id="Phobius"/>
    </source>
</evidence>
<evidence type="ECO:0000256" key="4">
    <source>
        <dbReference type="ARBA" id="ARBA00022857"/>
    </source>
</evidence>
<evidence type="ECO:0000256" key="3">
    <source>
        <dbReference type="ARBA" id="ARBA00022827"/>
    </source>
</evidence>
<evidence type="ECO:0000256" key="2">
    <source>
        <dbReference type="ARBA" id="ARBA00022630"/>
    </source>
</evidence>
<evidence type="ECO:0000313" key="9">
    <source>
        <dbReference type="EMBL" id="UUI05481.1"/>
    </source>
</evidence>
<proteinExistence type="inferred from homology"/>
<dbReference type="Proteomes" id="UP001059773">
    <property type="component" value="Chromosome"/>
</dbReference>
<comment type="caution">
    <text evidence="6">Lacks conserved residue(s) required for the propagation of feature annotation.</text>
</comment>
<keyword evidence="2 6" id="KW-0285">Flavoprotein</keyword>
<evidence type="ECO:0000256" key="5">
    <source>
        <dbReference type="ARBA" id="ARBA00023002"/>
    </source>
</evidence>
<evidence type="ECO:0000256" key="1">
    <source>
        <dbReference type="ARBA" id="ARBA00011738"/>
    </source>
</evidence>
<feature type="binding site" evidence="6">
    <location>
        <position position="90"/>
    </location>
    <ligand>
        <name>FAD</name>
        <dbReference type="ChEBI" id="CHEBI:57692"/>
    </ligand>
</feature>
<gene>
    <name evidence="9" type="ORF">NP439_04630</name>
</gene>
<dbReference type="InterPro" id="IPR036188">
    <property type="entry name" value="FAD/NAD-bd_sf"/>
</dbReference>
<dbReference type="EMBL" id="CP101914">
    <property type="protein sequence ID" value="UUI05481.1"/>
    <property type="molecule type" value="Genomic_DNA"/>
</dbReference>
<feature type="binding site" evidence="6">
    <location>
        <position position="37"/>
    </location>
    <ligand>
        <name>FAD</name>
        <dbReference type="ChEBI" id="CHEBI:57692"/>
    </ligand>
</feature>
<keyword evidence="7" id="KW-0812">Transmembrane</keyword>
<dbReference type="HAMAP" id="MF_01685">
    <property type="entry name" value="FENR2"/>
    <property type="match status" value="1"/>
</dbReference>